<gene>
    <name evidence="16" type="ORF">DFR64_1108</name>
</gene>
<keyword evidence="17" id="KW-1185">Reference proteome</keyword>
<comment type="catalytic activity">
    <reaction evidence="12 14">
        <text>2 cob(II)yrinate a,c diamide + reduced [electron-transfer flavoprotein] + 2 ATP = 2 adenosylcob(III)yrinate a,c-diamide + 2 triphosphate + oxidized [electron-transfer flavoprotein] + 3 H(+)</text>
        <dbReference type="Rhea" id="RHEA:11528"/>
        <dbReference type="Rhea" id="RHEA-COMP:10685"/>
        <dbReference type="Rhea" id="RHEA-COMP:10686"/>
        <dbReference type="ChEBI" id="CHEBI:15378"/>
        <dbReference type="ChEBI" id="CHEBI:18036"/>
        <dbReference type="ChEBI" id="CHEBI:30616"/>
        <dbReference type="ChEBI" id="CHEBI:57692"/>
        <dbReference type="ChEBI" id="CHEBI:58307"/>
        <dbReference type="ChEBI" id="CHEBI:58503"/>
        <dbReference type="ChEBI" id="CHEBI:58537"/>
        <dbReference type="EC" id="2.5.1.17"/>
    </reaction>
</comment>
<evidence type="ECO:0000313" key="16">
    <source>
        <dbReference type="EMBL" id="REG11231.1"/>
    </source>
</evidence>
<evidence type="ECO:0000256" key="6">
    <source>
        <dbReference type="ARBA" id="ARBA00022679"/>
    </source>
</evidence>
<evidence type="ECO:0000256" key="2">
    <source>
        <dbReference type="ARBA" id="ARBA00007487"/>
    </source>
</evidence>
<evidence type="ECO:0000256" key="3">
    <source>
        <dbReference type="ARBA" id="ARBA00012454"/>
    </source>
</evidence>
<dbReference type="OrthoDB" id="9778896at2"/>
<dbReference type="GO" id="GO:0005524">
    <property type="term" value="F:ATP binding"/>
    <property type="evidence" value="ECO:0007669"/>
    <property type="project" value="UniProtKB-UniRule"/>
</dbReference>
<dbReference type="EC" id="2.5.1.17" evidence="3 14"/>
<evidence type="ECO:0000256" key="11">
    <source>
        <dbReference type="ARBA" id="ARBA00033354"/>
    </source>
</evidence>
<keyword evidence="5 14" id="KW-0169">Cobalamin biosynthesis</keyword>
<comment type="similarity">
    <text evidence="2 14">Belongs to the Cob(I)alamin adenosyltransferase family.</text>
</comment>
<dbReference type="InterPro" id="IPR036451">
    <property type="entry name" value="CblAdoTrfase-like_sf"/>
</dbReference>
<dbReference type="NCBIfam" id="TIGR00636">
    <property type="entry name" value="PduO_Nterm"/>
    <property type="match status" value="1"/>
</dbReference>
<feature type="domain" description="Cobalamin adenosyltransferase-like" evidence="15">
    <location>
        <begin position="7"/>
        <end position="165"/>
    </location>
</feature>
<organism evidence="16 17">
    <name type="scientific">Pelolinea submarina</name>
    <dbReference type="NCBI Taxonomy" id="913107"/>
    <lineage>
        <taxon>Bacteria</taxon>
        <taxon>Bacillati</taxon>
        <taxon>Chloroflexota</taxon>
        <taxon>Anaerolineae</taxon>
        <taxon>Anaerolineales</taxon>
        <taxon>Anaerolineaceae</taxon>
        <taxon>Pelolinea</taxon>
    </lineage>
</organism>
<keyword evidence="7 14" id="KW-0547">Nucleotide-binding</keyword>
<dbReference type="GO" id="GO:0009236">
    <property type="term" value="P:cobalamin biosynthetic process"/>
    <property type="evidence" value="ECO:0007669"/>
    <property type="project" value="UniProtKB-UniRule"/>
</dbReference>
<keyword evidence="6 14" id="KW-0808">Transferase</keyword>
<dbReference type="PANTHER" id="PTHR12213:SF0">
    <property type="entry name" value="CORRINOID ADENOSYLTRANSFERASE MMAB"/>
    <property type="match status" value="1"/>
</dbReference>
<proteinExistence type="inferred from homology"/>
<dbReference type="GO" id="GO:0008817">
    <property type="term" value="F:corrinoid adenosyltransferase activity"/>
    <property type="evidence" value="ECO:0007669"/>
    <property type="project" value="UniProtKB-UniRule"/>
</dbReference>
<reference evidence="16 17" key="1">
    <citation type="submission" date="2018-08" db="EMBL/GenBank/DDBJ databases">
        <title>Genomic Encyclopedia of Type Strains, Phase IV (KMG-IV): sequencing the most valuable type-strain genomes for metagenomic binning, comparative biology and taxonomic classification.</title>
        <authorList>
            <person name="Goeker M."/>
        </authorList>
    </citation>
    <scope>NUCLEOTIDE SEQUENCE [LARGE SCALE GENOMIC DNA]</scope>
    <source>
        <strain evidence="16 17">DSM 23923</strain>
    </source>
</reference>
<evidence type="ECO:0000256" key="9">
    <source>
        <dbReference type="ARBA" id="ARBA00031529"/>
    </source>
</evidence>
<evidence type="ECO:0000256" key="5">
    <source>
        <dbReference type="ARBA" id="ARBA00022573"/>
    </source>
</evidence>
<evidence type="ECO:0000256" key="13">
    <source>
        <dbReference type="ARBA" id="ARBA00048692"/>
    </source>
</evidence>
<comment type="catalytic activity">
    <reaction evidence="13 14">
        <text>2 cob(II)alamin + reduced [electron-transfer flavoprotein] + 2 ATP = 2 adenosylcob(III)alamin + 2 triphosphate + oxidized [electron-transfer flavoprotein] + 3 H(+)</text>
        <dbReference type="Rhea" id="RHEA:28671"/>
        <dbReference type="Rhea" id="RHEA-COMP:10685"/>
        <dbReference type="Rhea" id="RHEA-COMP:10686"/>
        <dbReference type="ChEBI" id="CHEBI:15378"/>
        <dbReference type="ChEBI" id="CHEBI:16304"/>
        <dbReference type="ChEBI" id="CHEBI:18036"/>
        <dbReference type="ChEBI" id="CHEBI:18408"/>
        <dbReference type="ChEBI" id="CHEBI:30616"/>
        <dbReference type="ChEBI" id="CHEBI:57692"/>
        <dbReference type="ChEBI" id="CHEBI:58307"/>
        <dbReference type="EC" id="2.5.1.17"/>
    </reaction>
</comment>
<dbReference type="Pfam" id="PF01923">
    <property type="entry name" value="Cob_adeno_trans"/>
    <property type="match status" value="1"/>
</dbReference>
<evidence type="ECO:0000256" key="4">
    <source>
        <dbReference type="ARBA" id="ARBA00020963"/>
    </source>
</evidence>
<dbReference type="SUPFAM" id="SSF89028">
    <property type="entry name" value="Cobalamin adenosyltransferase-like"/>
    <property type="match status" value="1"/>
</dbReference>
<evidence type="ECO:0000256" key="7">
    <source>
        <dbReference type="ARBA" id="ARBA00022741"/>
    </source>
</evidence>
<evidence type="ECO:0000256" key="12">
    <source>
        <dbReference type="ARBA" id="ARBA00048555"/>
    </source>
</evidence>
<evidence type="ECO:0000256" key="14">
    <source>
        <dbReference type="RuleBase" id="RU366026"/>
    </source>
</evidence>
<name>A0A3E0AHU7_9CHLR</name>
<evidence type="ECO:0000256" key="1">
    <source>
        <dbReference type="ARBA" id="ARBA00005121"/>
    </source>
</evidence>
<sequence length="171" mass="18995">MRWFFSGKGDEGKSSLMDGIPIAKNNAAFELIGTLDELNAALGLAISFCEDKSLNDDLLYLQKNISGLMGVIAGFPLSADGSQIGLAKFLEWIEERIEYYGGDIENPKQFVFSGKTSVGAALDMARTIVRRAERRAVDYREITPNMDKSISAVLNRLSSLFFLMRLHMDLM</sequence>
<dbReference type="InterPro" id="IPR016030">
    <property type="entry name" value="CblAdoTrfase-like"/>
</dbReference>
<keyword evidence="8 14" id="KW-0067">ATP-binding</keyword>
<dbReference type="InterPro" id="IPR029499">
    <property type="entry name" value="PduO-typ"/>
</dbReference>
<evidence type="ECO:0000256" key="10">
    <source>
        <dbReference type="ARBA" id="ARBA00033334"/>
    </source>
</evidence>
<dbReference type="AlphaFoldDB" id="A0A3E0AHU7"/>
<comment type="pathway">
    <text evidence="1 14">Cofactor biosynthesis; adenosylcobalamin biosynthesis; adenosylcobalamin from cob(II)yrinate a,c-diamide: step 2/7.</text>
</comment>
<evidence type="ECO:0000313" key="17">
    <source>
        <dbReference type="Proteomes" id="UP000256388"/>
    </source>
</evidence>
<evidence type="ECO:0000259" key="15">
    <source>
        <dbReference type="Pfam" id="PF01923"/>
    </source>
</evidence>
<dbReference type="RefSeq" id="WP_116224366.1">
    <property type="nucleotide sequence ID" value="NZ_AP018437.1"/>
</dbReference>
<protein>
    <recommendedName>
        <fullName evidence="4 14">Corrinoid adenosyltransferase</fullName>
        <ecNumber evidence="3 14">2.5.1.17</ecNumber>
    </recommendedName>
    <alternativeName>
        <fullName evidence="9 14">Cob(II)alamin adenosyltransferase</fullName>
    </alternativeName>
    <alternativeName>
        <fullName evidence="11 14">Cob(II)yrinic acid a,c-diamide adenosyltransferase</fullName>
    </alternativeName>
    <alternativeName>
        <fullName evidence="10 14">Cobinamide/cobalamin adenosyltransferase</fullName>
    </alternativeName>
</protein>
<comment type="caution">
    <text evidence="16">The sequence shown here is derived from an EMBL/GenBank/DDBJ whole genome shotgun (WGS) entry which is preliminary data.</text>
</comment>
<dbReference type="UniPathway" id="UPA00148">
    <property type="reaction ID" value="UER00233"/>
</dbReference>
<dbReference type="Proteomes" id="UP000256388">
    <property type="component" value="Unassembled WGS sequence"/>
</dbReference>
<dbReference type="EMBL" id="QUMS01000001">
    <property type="protein sequence ID" value="REG11231.1"/>
    <property type="molecule type" value="Genomic_DNA"/>
</dbReference>
<dbReference type="Gene3D" id="1.20.1200.10">
    <property type="entry name" value="Cobalamin adenosyltransferase-like"/>
    <property type="match status" value="1"/>
</dbReference>
<evidence type="ECO:0000256" key="8">
    <source>
        <dbReference type="ARBA" id="ARBA00022840"/>
    </source>
</evidence>
<dbReference type="PANTHER" id="PTHR12213">
    <property type="entry name" value="CORRINOID ADENOSYLTRANSFERASE"/>
    <property type="match status" value="1"/>
</dbReference>
<accession>A0A3E0AHU7</accession>